<dbReference type="RefSeq" id="WP_194027514.1">
    <property type="nucleotide sequence ID" value="NZ_JADEWZ010000001.1"/>
</dbReference>
<organism evidence="1 2">
    <name type="scientific">Lusitaniella coriacea LEGE 07157</name>
    <dbReference type="NCBI Taxonomy" id="945747"/>
    <lineage>
        <taxon>Bacteria</taxon>
        <taxon>Bacillati</taxon>
        <taxon>Cyanobacteriota</taxon>
        <taxon>Cyanophyceae</taxon>
        <taxon>Spirulinales</taxon>
        <taxon>Lusitaniellaceae</taxon>
        <taxon>Lusitaniella</taxon>
    </lineage>
</organism>
<evidence type="ECO:0000313" key="2">
    <source>
        <dbReference type="Proteomes" id="UP000654482"/>
    </source>
</evidence>
<keyword evidence="2" id="KW-1185">Reference proteome</keyword>
<protein>
    <submittedName>
        <fullName evidence="1">Uncharacterized protein</fullName>
    </submittedName>
</protein>
<sequence length="69" mass="8056">MINREQLKREIDLVNDAYLEILYRIIQAFKIPLTETSLTVEEMSTTNPLKESVIFEGDLISPIDETWID</sequence>
<gene>
    <name evidence="1" type="ORF">IQ249_00870</name>
</gene>
<dbReference type="Proteomes" id="UP000654482">
    <property type="component" value="Unassembled WGS sequence"/>
</dbReference>
<evidence type="ECO:0000313" key="1">
    <source>
        <dbReference type="EMBL" id="MBE9114437.1"/>
    </source>
</evidence>
<comment type="caution">
    <text evidence="1">The sequence shown here is derived from an EMBL/GenBank/DDBJ whole genome shotgun (WGS) entry which is preliminary data.</text>
</comment>
<dbReference type="AlphaFoldDB" id="A0A8J7B2L1"/>
<dbReference type="EMBL" id="JADEWZ010000001">
    <property type="protein sequence ID" value="MBE9114437.1"/>
    <property type="molecule type" value="Genomic_DNA"/>
</dbReference>
<proteinExistence type="predicted"/>
<name>A0A8J7B2L1_9CYAN</name>
<reference evidence="1" key="1">
    <citation type="submission" date="2020-10" db="EMBL/GenBank/DDBJ databases">
        <authorList>
            <person name="Castelo-Branco R."/>
            <person name="Eusebio N."/>
            <person name="Adriana R."/>
            <person name="Vieira A."/>
            <person name="Brugerolle De Fraissinette N."/>
            <person name="Rezende De Castro R."/>
            <person name="Schneider M.P."/>
            <person name="Vasconcelos V."/>
            <person name="Leao P.N."/>
        </authorList>
    </citation>
    <scope>NUCLEOTIDE SEQUENCE</scope>
    <source>
        <strain evidence="1">LEGE 07157</strain>
    </source>
</reference>
<accession>A0A8J7B2L1</accession>